<keyword evidence="2" id="KW-1185">Reference proteome</keyword>
<dbReference type="EMBL" id="MU971436">
    <property type="protein sequence ID" value="KAK9235013.1"/>
    <property type="molecule type" value="Genomic_DNA"/>
</dbReference>
<comment type="caution">
    <text evidence="1">The sequence shown here is derived from an EMBL/GenBank/DDBJ whole genome shotgun (WGS) entry which is preliminary data.</text>
</comment>
<reference evidence="2" key="1">
    <citation type="journal article" date="2024" name="Front. Bioeng. Biotechnol.">
        <title>Genome-scale model development and genomic sequencing of the oleaginous clade Lipomyces.</title>
        <authorList>
            <person name="Czajka J.J."/>
            <person name="Han Y."/>
            <person name="Kim J."/>
            <person name="Mondo S.J."/>
            <person name="Hofstad B.A."/>
            <person name="Robles A."/>
            <person name="Haridas S."/>
            <person name="Riley R."/>
            <person name="LaButti K."/>
            <person name="Pangilinan J."/>
            <person name="Andreopoulos W."/>
            <person name="Lipzen A."/>
            <person name="Yan J."/>
            <person name="Wang M."/>
            <person name="Ng V."/>
            <person name="Grigoriev I.V."/>
            <person name="Spatafora J.W."/>
            <person name="Magnuson J.K."/>
            <person name="Baker S.E."/>
            <person name="Pomraning K.R."/>
        </authorList>
    </citation>
    <scope>NUCLEOTIDE SEQUENCE [LARGE SCALE GENOMIC DNA]</scope>
    <source>
        <strain evidence="2">CBS 7786</strain>
    </source>
</reference>
<evidence type="ECO:0000313" key="1">
    <source>
        <dbReference type="EMBL" id="KAK9235013.1"/>
    </source>
</evidence>
<name>A0ACC3STT4_LIPKO</name>
<dbReference type="Proteomes" id="UP001433508">
    <property type="component" value="Unassembled WGS sequence"/>
</dbReference>
<protein>
    <submittedName>
        <fullName evidence="1">Uncharacterized protein</fullName>
    </submittedName>
</protein>
<accession>A0ACC3STT4</accession>
<proteinExistence type="predicted"/>
<evidence type="ECO:0000313" key="2">
    <source>
        <dbReference type="Proteomes" id="UP001433508"/>
    </source>
</evidence>
<sequence length="89" mass="9843">MPDGSSLEDHFQDMSHLRDQFAAVDMAIDDATFIKLFLRTLTVFYTDALPALLTATDLAVEKIFSAAMWPSKGLRPLMSAARKKPGGRL</sequence>
<gene>
    <name evidence="1" type="ORF">V1525DRAFT_390865</name>
</gene>
<organism evidence="1 2">
    <name type="scientific">Lipomyces kononenkoae</name>
    <name type="common">Yeast</name>
    <dbReference type="NCBI Taxonomy" id="34357"/>
    <lineage>
        <taxon>Eukaryota</taxon>
        <taxon>Fungi</taxon>
        <taxon>Dikarya</taxon>
        <taxon>Ascomycota</taxon>
        <taxon>Saccharomycotina</taxon>
        <taxon>Lipomycetes</taxon>
        <taxon>Lipomycetales</taxon>
        <taxon>Lipomycetaceae</taxon>
        <taxon>Lipomyces</taxon>
    </lineage>
</organism>